<keyword evidence="3" id="KW-1185">Reference proteome</keyword>
<organism evidence="2 3">
    <name type="scientific">Araneus ventricosus</name>
    <name type="common">Orbweaver spider</name>
    <name type="synonym">Epeira ventricosa</name>
    <dbReference type="NCBI Taxonomy" id="182803"/>
    <lineage>
        <taxon>Eukaryota</taxon>
        <taxon>Metazoa</taxon>
        <taxon>Ecdysozoa</taxon>
        <taxon>Arthropoda</taxon>
        <taxon>Chelicerata</taxon>
        <taxon>Arachnida</taxon>
        <taxon>Araneae</taxon>
        <taxon>Araneomorphae</taxon>
        <taxon>Entelegynae</taxon>
        <taxon>Araneoidea</taxon>
        <taxon>Araneidae</taxon>
        <taxon>Araneus</taxon>
    </lineage>
</organism>
<accession>A0A4Y2W5N2</accession>
<sequence length="126" mass="14125">LHGQGNPSSLLQATVLFPAISIDSGFIIQISLHAGKRETLSTTQLFCHMKLTYHFTNRSAENSQHWWKSVFPNKLSRINKPKLISFLTDNEDLMKQPSDATSSSDSDPDFSPSPRPQRTLEALQAK</sequence>
<dbReference type="EMBL" id="BGPR01056141">
    <property type="protein sequence ID" value="GBO32645.1"/>
    <property type="molecule type" value="Genomic_DNA"/>
</dbReference>
<name>A0A4Y2W5N2_ARAVE</name>
<evidence type="ECO:0000313" key="2">
    <source>
        <dbReference type="EMBL" id="GBO32645.1"/>
    </source>
</evidence>
<gene>
    <name evidence="2" type="ORF">AVEN_109404_1</name>
</gene>
<feature type="region of interest" description="Disordered" evidence="1">
    <location>
        <begin position="94"/>
        <end position="126"/>
    </location>
</feature>
<comment type="caution">
    <text evidence="2">The sequence shown here is derived from an EMBL/GenBank/DDBJ whole genome shotgun (WGS) entry which is preliminary data.</text>
</comment>
<feature type="non-terminal residue" evidence="2">
    <location>
        <position position="1"/>
    </location>
</feature>
<dbReference type="AlphaFoldDB" id="A0A4Y2W5N2"/>
<dbReference type="Proteomes" id="UP000499080">
    <property type="component" value="Unassembled WGS sequence"/>
</dbReference>
<protein>
    <submittedName>
        <fullName evidence="2">Uncharacterized protein</fullName>
    </submittedName>
</protein>
<feature type="compositionally biased region" description="Low complexity" evidence="1">
    <location>
        <begin position="97"/>
        <end position="112"/>
    </location>
</feature>
<evidence type="ECO:0000256" key="1">
    <source>
        <dbReference type="SAM" id="MobiDB-lite"/>
    </source>
</evidence>
<proteinExistence type="predicted"/>
<evidence type="ECO:0000313" key="3">
    <source>
        <dbReference type="Proteomes" id="UP000499080"/>
    </source>
</evidence>
<reference evidence="2 3" key="1">
    <citation type="journal article" date="2019" name="Sci. Rep.">
        <title>Orb-weaving spider Araneus ventricosus genome elucidates the spidroin gene catalogue.</title>
        <authorList>
            <person name="Kono N."/>
            <person name="Nakamura H."/>
            <person name="Ohtoshi R."/>
            <person name="Moran D.A.P."/>
            <person name="Shinohara A."/>
            <person name="Yoshida Y."/>
            <person name="Fujiwara M."/>
            <person name="Mori M."/>
            <person name="Tomita M."/>
            <person name="Arakawa K."/>
        </authorList>
    </citation>
    <scope>NUCLEOTIDE SEQUENCE [LARGE SCALE GENOMIC DNA]</scope>
</reference>